<accession>A0ABQ5QDN3</accession>
<keyword evidence="3" id="KW-1185">Reference proteome</keyword>
<evidence type="ECO:0000256" key="1">
    <source>
        <dbReference type="SAM" id="SignalP"/>
    </source>
</evidence>
<reference evidence="2 3" key="1">
    <citation type="journal article" date="2023" name="Antonie Van Leeuwenhoek">
        <title>Mesoterricola silvestris gen. nov., sp. nov., Mesoterricola sediminis sp. nov., Geothrix oryzae sp. nov., Geothrix edaphica sp. nov., Geothrix rubra sp. nov., and Geothrix limicola sp. nov., six novel members of Acidobacteriota isolated from soils.</title>
        <authorList>
            <person name="Itoh H."/>
            <person name="Sugisawa Y."/>
            <person name="Mise K."/>
            <person name="Xu Z."/>
            <person name="Kuniyasu M."/>
            <person name="Ushijima N."/>
            <person name="Kawano K."/>
            <person name="Kobayashi E."/>
            <person name="Shiratori Y."/>
            <person name="Masuda Y."/>
            <person name="Senoo K."/>
        </authorList>
    </citation>
    <scope>NUCLEOTIDE SEQUENCE [LARGE SCALE GENOMIC DNA]</scope>
    <source>
        <strain evidence="2 3">Red804</strain>
    </source>
</reference>
<feature type="chain" id="PRO_5046109026" evidence="1">
    <location>
        <begin position="21"/>
        <end position="227"/>
    </location>
</feature>
<organism evidence="2 3">
    <name type="scientific">Geothrix limicola</name>
    <dbReference type="NCBI Taxonomy" id="2927978"/>
    <lineage>
        <taxon>Bacteria</taxon>
        <taxon>Pseudomonadati</taxon>
        <taxon>Acidobacteriota</taxon>
        <taxon>Holophagae</taxon>
        <taxon>Holophagales</taxon>
        <taxon>Holophagaceae</taxon>
        <taxon>Geothrix</taxon>
    </lineage>
</organism>
<proteinExistence type="predicted"/>
<dbReference type="RefSeq" id="WP_285573282.1">
    <property type="nucleotide sequence ID" value="NZ_BSDE01000002.1"/>
</dbReference>
<protein>
    <submittedName>
        <fullName evidence="2">Uncharacterized protein</fullName>
    </submittedName>
</protein>
<comment type="caution">
    <text evidence="2">The sequence shown here is derived from an EMBL/GenBank/DDBJ whole genome shotgun (WGS) entry which is preliminary data.</text>
</comment>
<evidence type="ECO:0000313" key="2">
    <source>
        <dbReference type="EMBL" id="GLH72954.1"/>
    </source>
</evidence>
<gene>
    <name evidence="2" type="ORF">GETHLI_14560</name>
</gene>
<evidence type="ECO:0000313" key="3">
    <source>
        <dbReference type="Proteomes" id="UP001165069"/>
    </source>
</evidence>
<keyword evidence="1" id="KW-0732">Signal</keyword>
<dbReference type="Proteomes" id="UP001165069">
    <property type="component" value="Unassembled WGS sequence"/>
</dbReference>
<sequence>MRSLLLVATLLIGLSPVLSAQTSGPVNVNDMVLEVMRTDIGKDKEGMAMWLPQEFFLAAGMAQSPGLDSGSLAKDLDFLQDYSVFMVQAKTKGEDGPRSLSTAQLRASTSLVDEAGRAVKPLSDLPPKVENLLNLVRQSFASRGNEDFRLLVFPGRTGADKRVFASPLRKGSLTLKVGKVDEFSGMTMTWKTPLASCVKPRPCAKCGETFQAAWSYCAWCGQAGGAK</sequence>
<dbReference type="EMBL" id="BSDE01000002">
    <property type="protein sequence ID" value="GLH72954.1"/>
    <property type="molecule type" value="Genomic_DNA"/>
</dbReference>
<feature type="signal peptide" evidence="1">
    <location>
        <begin position="1"/>
        <end position="20"/>
    </location>
</feature>
<name>A0ABQ5QDN3_9BACT</name>